<keyword evidence="9" id="KW-0732">Signal</keyword>
<dbReference type="AlphaFoldDB" id="A0A6B0QWB9"/>
<comment type="subcellular location">
    <subcellularLocation>
        <location evidence="1">Membrane</location>
        <topology evidence="1">Multi-pass membrane protein</topology>
    </subcellularLocation>
</comment>
<dbReference type="PANTHER" id="PTHR34093:SF1">
    <property type="entry name" value="CHLORIDE CHANNEL CLIC-LIKE PROTEIN 1"/>
    <property type="match status" value="1"/>
</dbReference>
<feature type="transmembrane region" description="Helical" evidence="8">
    <location>
        <begin position="183"/>
        <end position="204"/>
    </location>
</feature>
<comment type="caution">
    <text evidence="10">The sequence shown here is derived from an EMBL/GenBank/DDBJ whole genome shotgun (WGS) entry which is preliminary data.</text>
</comment>
<keyword evidence="11" id="KW-1185">Reference proteome</keyword>
<sequence>MLYSLLLCECLWLITAYAHDDEWIDPTDMLNYDAASGRMRKSQVKYGISEKEEVNPDLSCANELSECYNRLDSLTYKIDECEKQKRKDYESQSNPVFRRYLNKILIETKKLGLPDENKDDMHYDAEIILKRQTLLEIQKFLSGEDWKPGALDDALSDILINFKFHDFETWKWRFEEFFGVDPYNVFMVLLCLLCIVALVATELWTYVRWYTQLKRVFFISFLISLGWNWMYLYKLKSPNLESKPREMGEIPGESTPTESSTESSQPAKPVSGQKVSEGVEGCPAVEKAQLRIDAAGGPEEGSTCSPASTAVEVCG</sequence>
<dbReference type="GO" id="GO:0005783">
    <property type="term" value="C:endoplasmic reticulum"/>
    <property type="evidence" value="ECO:0007669"/>
    <property type="project" value="TreeGrafter"/>
</dbReference>
<dbReference type="Pfam" id="PF05934">
    <property type="entry name" value="MCLC"/>
    <property type="match status" value="2"/>
</dbReference>
<dbReference type="GO" id="GO:0005254">
    <property type="term" value="F:chloride channel activity"/>
    <property type="evidence" value="ECO:0007669"/>
    <property type="project" value="TreeGrafter"/>
</dbReference>
<dbReference type="GO" id="GO:0016020">
    <property type="term" value="C:membrane"/>
    <property type="evidence" value="ECO:0007669"/>
    <property type="project" value="UniProtKB-SubCell"/>
</dbReference>
<evidence type="ECO:0000256" key="7">
    <source>
        <dbReference type="SAM" id="MobiDB-lite"/>
    </source>
</evidence>
<proteinExistence type="inferred from homology"/>
<evidence type="ECO:0000256" key="5">
    <source>
        <dbReference type="ARBA" id="ARBA00022989"/>
    </source>
</evidence>
<keyword evidence="6 8" id="KW-0472">Membrane</keyword>
<evidence type="ECO:0000256" key="3">
    <source>
        <dbReference type="ARBA" id="ARBA00015571"/>
    </source>
</evidence>
<feature type="chain" id="PRO_5025571123" description="Chloride channel CLIC-like protein 1" evidence="9">
    <location>
        <begin position="19"/>
        <end position="315"/>
    </location>
</feature>
<feature type="transmembrane region" description="Helical" evidence="8">
    <location>
        <begin position="216"/>
        <end position="233"/>
    </location>
</feature>
<keyword evidence="4 8" id="KW-0812">Transmembrane</keyword>
<evidence type="ECO:0000256" key="1">
    <source>
        <dbReference type="ARBA" id="ARBA00004141"/>
    </source>
</evidence>
<dbReference type="EMBL" id="VBQZ03000002">
    <property type="protein sequence ID" value="MXQ79633.1"/>
    <property type="molecule type" value="Genomic_DNA"/>
</dbReference>
<feature type="region of interest" description="Disordered" evidence="7">
    <location>
        <begin position="244"/>
        <end position="280"/>
    </location>
</feature>
<comment type="similarity">
    <text evidence="2">Belongs to the chloride channel MCLC family.</text>
</comment>
<accession>A0A6B0QWB9</accession>
<evidence type="ECO:0000256" key="9">
    <source>
        <dbReference type="SAM" id="SignalP"/>
    </source>
</evidence>
<feature type="compositionally biased region" description="Low complexity" evidence="7">
    <location>
        <begin position="253"/>
        <end position="264"/>
    </location>
</feature>
<evidence type="ECO:0000256" key="2">
    <source>
        <dbReference type="ARBA" id="ARBA00005944"/>
    </source>
</evidence>
<evidence type="ECO:0000313" key="10">
    <source>
        <dbReference type="EMBL" id="MXQ79633.1"/>
    </source>
</evidence>
<name>A0A6B0QWB9_9CETA</name>
<protein>
    <recommendedName>
        <fullName evidence="3">Chloride channel CLIC-like protein 1</fullName>
    </recommendedName>
</protein>
<dbReference type="PANTHER" id="PTHR34093">
    <property type="entry name" value="CHLORIDE CHANNEL CLIC-LIKE PROTEIN 1"/>
    <property type="match status" value="1"/>
</dbReference>
<dbReference type="Proteomes" id="UP000322234">
    <property type="component" value="Unassembled WGS sequence"/>
</dbReference>
<evidence type="ECO:0000256" key="4">
    <source>
        <dbReference type="ARBA" id="ARBA00022692"/>
    </source>
</evidence>
<dbReference type="InterPro" id="IPR009231">
    <property type="entry name" value="Chloride_chnl_CLIC-like"/>
</dbReference>
<keyword evidence="5 8" id="KW-1133">Transmembrane helix</keyword>
<evidence type="ECO:0000313" key="11">
    <source>
        <dbReference type="Proteomes" id="UP000322234"/>
    </source>
</evidence>
<gene>
    <name evidence="10" type="ORF">E5288_WYG007177</name>
</gene>
<feature type="signal peptide" evidence="9">
    <location>
        <begin position="1"/>
        <end position="18"/>
    </location>
</feature>
<organism evidence="10 11">
    <name type="scientific">Bos mutus</name>
    <name type="common">wild yak</name>
    <dbReference type="NCBI Taxonomy" id="72004"/>
    <lineage>
        <taxon>Eukaryota</taxon>
        <taxon>Metazoa</taxon>
        <taxon>Chordata</taxon>
        <taxon>Craniata</taxon>
        <taxon>Vertebrata</taxon>
        <taxon>Euteleostomi</taxon>
        <taxon>Mammalia</taxon>
        <taxon>Eutheria</taxon>
        <taxon>Laurasiatheria</taxon>
        <taxon>Artiodactyla</taxon>
        <taxon>Ruminantia</taxon>
        <taxon>Pecora</taxon>
        <taxon>Bovidae</taxon>
        <taxon>Bovinae</taxon>
        <taxon>Bos</taxon>
    </lineage>
</organism>
<evidence type="ECO:0000256" key="6">
    <source>
        <dbReference type="ARBA" id="ARBA00023136"/>
    </source>
</evidence>
<feature type="region of interest" description="Disordered" evidence="7">
    <location>
        <begin position="295"/>
        <end position="315"/>
    </location>
</feature>
<reference evidence="10" key="1">
    <citation type="submission" date="2019-10" db="EMBL/GenBank/DDBJ databases">
        <title>The sequence and de novo assembly of the wild yak genome.</title>
        <authorList>
            <person name="Liu Y."/>
        </authorList>
    </citation>
    <scope>NUCLEOTIDE SEQUENCE [LARGE SCALE GENOMIC DNA]</scope>
    <source>
        <strain evidence="10">WY2019</strain>
    </source>
</reference>
<evidence type="ECO:0000256" key="8">
    <source>
        <dbReference type="SAM" id="Phobius"/>
    </source>
</evidence>